<evidence type="ECO:0000256" key="1">
    <source>
        <dbReference type="ARBA" id="ARBA00022723"/>
    </source>
</evidence>
<dbReference type="PANTHER" id="PTHR31751">
    <property type="entry name" value="SI:CH211-108C17.2-RELATED-RELATED"/>
    <property type="match status" value="1"/>
</dbReference>
<sequence length="915" mass="103463">MPGRRCVVQDCGNIKNDELGISIHNSPASGSVMLKWKSFVSMHRKNFNPVGQFSVCSEHFTRDCFTLAFPMKGMKRNLKKRTFPTIWKKSSATLSKRSRRSVNVEVEIEGDQADDEDVEVEVAEGDQTNDEDVEVEVAEGDQANDEDVEVEVAEGDQANDEDVEVEVAEGDQANDEDVEVEVAEGDQANDEDVEVEVAEGDQANDEDVEVEVVEGDQADDKDVEVEVKENVEAVVQEDVELEIDQVEVGTTNEQCATCNTLKSEISQLKGKVTRLNRKLTTNQDHWVKTFKQIHGQNRLLMVDTAVQTDPEVVADNAECEEETEEDMELNDEDEEENSNDNEDPTWTPEEIDREYQKLKNEDDSEKTHDNPRLDLKGKNVREEPKGIVFLSKLMLLFQFCHLCLFPNPKVTVTQTGTMLSIVTECSKCGETYTWKSQPDLMGRFPAGNLLLSFAVLCAGASIRKVLLVFGHMGVLAFHEPTYYYHQRHLLIPSIVAFWKKYQSRLLEQLKNKEVVLAGDGRHDSMGHSAKYGTYTMFCCTIGLIIHIVLVQANQAGNSSGMEFLAFQKAFTFLLGTGMIIKSFISDRHTSIAKWMREDCAAKCSELGKPVVKHFFDLWHIAKKIQKVLTKLSKEKGCEIIGRWRKACVRHFYWAVTSTQEHLGELKLAKFQAFLSHVINKHRNLPNRLFNACAHGEIATPRVWMRKASEAYEKLCTELGKKSLIKAIKQASSVEQTSALEGYHSVVNQFAPKMFAFSYLGLLSRTILAALHFNYNLNRDSKTDGQGRPVLYVTYPKFKEGEATVREAKVSANYDYVADIFETLTTTSKADLKSMAEELKDEVPEPLHTMLAEKESREEAIAKYRQRKEKVTTICPPTCSEEELHPPNERAVTRRRAPHCSKCGKPRRGHKRGQCE</sequence>
<evidence type="ECO:0000259" key="8">
    <source>
        <dbReference type="PROSITE" id="PS50950"/>
    </source>
</evidence>
<dbReference type="Proteomes" id="UP001159405">
    <property type="component" value="Unassembled WGS sequence"/>
</dbReference>
<keyword evidence="3" id="KW-0862">Zinc</keyword>
<feature type="transmembrane region" description="Helical" evidence="7">
    <location>
        <begin position="531"/>
        <end position="552"/>
    </location>
</feature>
<feature type="compositionally biased region" description="Basic and acidic residues" evidence="6">
    <location>
        <begin position="881"/>
        <end position="891"/>
    </location>
</feature>
<evidence type="ECO:0000313" key="10">
    <source>
        <dbReference type="Proteomes" id="UP001159405"/>
    </source>
</evidence>
<evidence type="ECO:0000256" key="6">
    <source>
        <dbReference type="SAM" id="MobiDB-lite"/>
    </source>
</evidence>
<accession>A0ABN8NM93</accession>
<evidence type="ECO:0000256" key="4">
    <source>
        <dbReference type="ARBA" id="ARBA00023125"/>
    </source>
</evidence>
<evidence type="ECO:0000313" key="9">
    <source>
        <dbReference type="EMBL" id="CAH3114848.1"/>
    </source>
</evidence>
<dbReference type="Pfam" id="PF05485">
    <property type="entry name" value="THAP"/>
    <property type="match status" value="1"/>
</dbReference>
<dbReference type="InterPro" id="IPR006612">
    <property type="entry name" value="THAP_Znf"/>
</dbReference>
<gene>
    <name evidence="9" type="ORF">PLOB_00022765</name>
</gene>
<name>A0ABN8NM93_9CNID</name>
<keyword evidence="7" id="KW-0812">Transmembrane</keyword>
<organism evidence="9 10">
    <name type="scientific">Porites lobata</name>
    <dbReference type="NCBI Taxonomy" id="104759"/>
    <lineage>
        <taxon>Eukaryota</taxon>
        <taxon>Metazoa</taxon>
        <taxon>Cnidaria</taxon>
        <taxon>Anthozoa</taxon>
        <taxon>Hexacorallia</taxon>
        <taxon>Scleractinia</taxon>
        <taxon>Fungiina</taxon>
        <taxon>Poritidae</taxon>
        <taxon>Porites</taxon>
    </lineage>
</organism>
<reference evidence="9 10" key="1">
    <citation type="submission" date="2022-05" db="EMBL/GenBank/DDBJ databases">
        <authorList>
            <consortium name="Genoscope - CEA"/>
            <person name="William W."/>
        </authorList>
    </citation>
    <scope>NUCLEOTIDE SEQUENCE [LARGE SCALE GENOMIC DNA]</scope>
</reference>
<evidence type="ECO:0000256" key="7">
    <source>
        <dbReference type="SAM" id="Phobius"/>
    </source>
</evidence>
<comment type="caution">
    <text evidence="9">The sequence shown here is derived from an EMBL/GenBank/DDBJ whole genome shotgun (WGS) entry which is preliminary data.</text>
</comment>
<feature type="compositionally biased region" description="Basic residues" evidence="6">
    <location>
        <begin position="892"/>
        <end position="915"/>
    </location>
</feature>
<dbReference type="PANTHER" id="PTHR31751:SF40">
    <property type="match status" value="1"/>
</dbReference>
<keyword evidence="10" id="KW-1185">Reference proteome</keyword>
<evidence type="ECO:0000256" key="3">
    <source>
        <dbReference type="ARBA" id="ARBA00022833"/>
    </source>
</evidence>
<keyword evidence="2 5" id="KW-0863">Zinc-finger</keyword>
<evidence type="ECO:0000256" key="2">
    <source>
        <dbReference type="ARBA" id="ARBA00022771"/>
    </source>
</evidence>
<keyword evidence="4 5" id="KW-0238">DNA-binding</keyword>
<feature type="transmembrane region" description="Helical" evidence="7">
    <location>
        <begin position="564"/>
        <end position="584"/>
    </location>
</feature>
<keyword evidence="7" id="KW-0472">Membrane</keyword>
<dbReference type="EMBL" id="CALNXK010000027">
    <property type="protein sequence ID" value="CAH3114848.1"/>
    <property type="molecule type" value="Genomic_DNA"/>
</dbReference>
<feature type="region of interest" description="Disordered" evidence="6">
    <location>
        <begin position="358"/>
        <end position="377"/>
    </location>
</feature>
<dbReference type="SUPFAM" id="SSF57716">
    <property type="entry name" value="Glucocorticoid receptor-like (DNA-binding domain)"/>
    <property type="match status" value="1"/>
</dbReference>
<feature type="compositionally biased region" description="Acidic residues" evidence="6">
    <location>
        <begin position="317"/>
        <end position="343"/>
    </location>
</feature>
<dbReference type="PROSITE" id="PS50950">
    <property type="entry name" value="ZF_THAP"/>
    <property type="match status" value="1"/>
</dbReference>
<keyword evidence="1" id="KW-0479">Metal-binding</keyword>
<evidence type="ECO:0000256" key="5">
    <source>
        <dbReference type="PROSITE-ProRule" id="PRU00309"/>
    </source>
</evidence>
<dbReference type="SMART" id="SM00980">
    <property type="entry name" value="THAP"/>
    <property type="match status" value="1"/>
</dbReference>
<proteinExistence type="predicted"/>
<protein>
    <recommendedName>
        <fullName evidence="8">THAP-type domain-containing protein</fullName>
    </recommendedName>
</protein>
<feature type="region of interest" description="Disordered" evidence="6">
    <location>
        <begin position="317"/>
        <end position="350"/>
    </location>
</feature>
<feature type="domain" description="THAP-type" evidence="8">
    <location>
        <begin position="1"/>
        <end position="87"/>
    </location>
</feature>
<keyword evidence="7" id="KW-1133">Transmembrane helix</keyword>
<feature type="region of interest" description="Disordered" evidence="6">
    <location>
        <begin position="880"/>
        <end position="915"/>
    </location>
</feature>